<accession>A0AC61S752</accession>
<comment type="caution">
    <text evidence="1">The sequence shown here is derived from an EMBL/GenBank/DDBJ whole genome shotgun (WGS) entry which is preliminary data.</text>
</comment>
<dbReference type="Proteomes" id="UP000305401">
    <property type="component" value="Unassembled WGS sequence"/>
</dbReference>
<reference evidence="1" key="1">
    <citation type="submission" date="2019-04" db="EMBL/GenBank/DDBJ databases">
        <title>Microbes associate with the intestines of laboratory mice.</title>
        <authorList>
            <person name="Navarre W."/>
            <person name="Wong E."/>
            <person name="Huang K.C."/>
            <person name="Tropini C."/>
            <person name="Ng K."/>
            <person name="Yu B."/>
        </authorList>
    </citation>
    <scope>NUCLEOTIDE SEQUENCE</scope>
    <source>
        <strain evidence="1">NM86_A22</strain>
    </source>
</reference>
<dbReference type="EMBL" id="SSTG01000020">
    <property type="protein sequence ID" value="THG54391.1"/>
    <property type="molecule type" value="Genomic_DNA"/>
</dbReference>
<keyword evidence="2" id="KW-1185">Reference proteome</keyword>
<proteinExistence type="predicted"/>
<organism evidence="1 2">
    <name type="scientific">Muribaculum caecicola</name>
    <dbReference type="NCBI Taxonomy" id="3038144"/>
    <lineage>
        <taxon>Bacteria</taxon>
        <taxon>Pseudomonadati</taxon>
        <taxon>Bacteroidota</taxon>
        <taxon>Bacteroidia</taxon>
        <taxon>Bacteroidales</taxon>
        <taxon>Muribaculaceae</taxon>
        <taxon>Muribaculum</taxon>
    </lineage>
</organism>
<gene>
    <name evidence="1" type="ORF">E5990_02950</name>
</gene>
<protein>
    <submittedName>
        <fullName evidence="1">Cell envelope integrity protein CreD</fullName>
    </submittedName>
</protein>
<evidence type="ECO:0000313" key="1">
    <source>
        <dbReference type="EMBL" id="THG54391.1"/>
    </source>
</evidence>
<sequence>MSSNNPNITEKTPVPPPLPGYARRHRARMLSETLPPTTKGFFLCLLVILLTIGAFVVYSMSDSRNDRLNETVNSIADSYGGRQTISVPNFNLKPTVDDNDTISHPINVDNCIINAYVHTSELKRGAFNIQTYHADIEVSGNIIVDSTGSQPFFVASFAPSDFVGIDSLSPLKINGHELTWTRNYGSLSAHCPSTELIPADSVTQAEFSYRLRLRGVDFLGVALNPDIKRMTLNISGRHTSPSFNGWTLPNTRTVTDSCFTAQWKINGNLLPYQWKSEPDNKFYTGRKIGVTLTNGVDHYVKVCRAIKYAFLVIALAFGIIFIVEQRMLCDINLFQYLLIGLALVLFYSLLLSLSEHLSFLTSYWVSAMLTASLIAWYMRAIFNSTRQGITVGGSLFIIYGFFYIIICLSNYSLLVGSLGLFAVLAVVMRTTLNKQAVRQN</sequence>
<name>A0AC61S752_9BACT</name>
<evidence type="ECO:0000313" key="2">
    <source>
        <dbReference type="Proteomes" id="UP000305401"/>
    </source>
</evidence>